<dbReference type="PANTHER" id="PTHR47273">
    <property type="entry name" value="EXPRESSED PROTEIN"/>
    <property type="match status" value="1"/>
</dbReference>
<evidence type="ECO:0000256" key="1">
    <source>
        <dbReference type="SAM" id="SignalP"/>
    </source>
</evidence>
<dbReference type="PANTHER" id="PTHR47273:SF4">
    <property type="entry name" value="EXPRESSED PROTEIN"/>
    <property type="match status" value="1"/>
</dbReference>
<feature type="signal peptide" evidence="1">
    <location>
        <begin position="1"/>
        <end position="22"/>
    </location>
</feature>
<dbReference type="PROSITE" id="PS51257">
    <property type="entry name" value="PROKAR_LIPOPROTEIN"/>
    <property type="match status" value="1"/>
</dbReference>
<keyword evidence="3" id="KW-1185">Reference proteome</keyword>
<evidence type="ECO:0000313" key="3">
    <source>
        <dbReference type="Proteomes" id="UP001054889"/>
    </source>
</evidence>
<feature type="chain" id="PRO_5043663403" evidence="1">
    <location>
        <begin position="23"/>
        <end position="256"/>
    </location>
</feature>
<dbReference type="Proteomes" id="UP001054889">
    <property type="component" value="Unassembled WGS sequence"/>
</dbReference>
<reference evidence="2" key="1">
    <citation type="journal article" date="2018" name="DNA Res.">
        <title>Multiple hybrid de novo genome assembly of finger millet, an orphan allotetraploid crop.</title>
        <authorList>
            <person name="Hatakeyama M."/>
            <person name="Aluri S."/>
            <person name="Balachadran M.T."/>
            <person name="Sivarajan S.R."/>
            <person name="Patrignani A."/>
            <person name="Gruter S."/>
            <person name="Poveda L."/>
            <person name="Shimizu-Inatsugi R."/>
            <person name="Baeten J."/>
            <person name="Francoijs K.J."/>
            <person name="Nataraja K.N."/>
            <person name="Reddy Y.A.N."/>
            <person name="Phadnis S."/>
            <person name="Ravikumar R.L."/>
            <person name="Schlapbach R."/>
            <person name="Sreeman S.M."/>
            <person name="Shimizu K.K."/>
        </authorList>
    </citation>
    <scope>NUCLEOTIDE SEQUENCE</scope>
</reference>
<gene>
    <name evidence="2" type="primary">ga03563</name>
    <name evidence="2" type="ORF">PR202_ga03563</name>
</gene>
<dbReference type="EMBL" id="BQKI01000002">
    <property type="protein sequence ID" value="GJM87594.1"/>
    <property type="molecule type" value="Genomic_DNA"/>
</dbReference>
<name>A0AAV5BQQ0_ELECO</name>
<proteinExistence type="predicted"/>
<reference evidence="2" key="2">
    <citation type="submission" date="2021-12" db="EMBL/GenBank/DDBJ databases">
        <title>Resequencing data analysis of finger millet.</title>
        <authorList>
            <person name="Hatakeyama M."/>
            <person name="Aluri S."/>
            <person name="Balachadran M.T."/>
            <person name="Sivarajan S.R."/>
            <person name="Poveda L."/>
            <person name="Shimizu-Inatsugi R."/>
            <person name="Schlapbach R."/>
            <person name="Sreeman S.M."/>
            <person name="Shimizu K.K."/>
        </authorList>
    </citation>
    <scope>NUCLEOTIDE SEQUENCE</scope>
</reference>
<protein>
    <submittedName>
        <fullName evidence="2">Uncharacterized protein</fullName>
    </submittedName>
</protein>
<sequence length="256" mass="26579">MKSSSALLLLLVLLSCSQCHLAAHHHGNKKAALSGAVVVGSIHSGSEPPVTGTRAAVCCRDGNGRTVFVKQAVTDRTGQFHVHLDQDPSVRLQSVTSCSVQLQHPSSPTSCAAATTTAGLRPVASKNRRGARVFSAGEFAVDPELCSEKGIFFPPIPFVPEPPNIGGVPIPPNPITPAPPSLVPPIFPTPSPPSILPPLVPQPPPSSIIPPLLPPLFAHPPPPPPPTLLPPFLPPLIPGIPPASASKNRRVSPVHP</sequence>
<dbReference type="AlphaFoldDB" id="A0AAV5BQQ0"/>
<comment type="caution">
    <text evidence="2">The sequence shown here is derived from an EMBL/GenBank/DDBJ whole genome shotgun (WGS) entry which is preliminary data.</text>
</comment>
<evidence type="ECO:0000313" key="2">
    <source>
        <dbReference type="EMBL" id="GJM87594.1"/>
    </source>
</evidence>
<keyword evidence="1" id="KW-0732">Signal</keyword>
<organism evidence="2 3">
    <name type="scientific">Eleusine coracana subsp. coracana</name>
    <dbReference type="NCBI Taxonomy" id="191504"/>
    <lineage>
        <taxon>Eukaryota</taxon>
        <taxon>Viridiplantae</taxon>
        <taxon>Streptophyta</taxon>
        <taxon>Embryophyta</taxon>
        <taxon>Tracheophyta</taxon>
        <taxon>Spermatophyta</taxon>
        <taxon>Magnoliopsida</taxon>
        <taxon>Liliopsida</taxon>
        <taxon>Poales</taxon>
        <taxon>Poaceae</taxon>
        <taxon>PACMAD clade</taxon>
        <taxon>Chloridoideae</taxon>
        <taxon>Cynodonteae</taxon>
        <taxon>Eleusininae</taxon>
        <taxon>Eleusine</taxon>
    </lineage>
</organism>
<dbReference type="Pfam" id="PF01190">
    <property type="entry name" value="Pollen_Ole_e_1"/>
    <property type="match status" value="1"/>
</dbReference>
<accession>A0AAV5BQQ0</accession>